<name>A0A382B268_9ZZZZ</name>
<organism evidence="1">
    <name type="scientific">marine metagenome</name>
    <dbReference type="NCBI Taxonomy" id="408172"/>
    <lineage>
        <taxon>unclassified sequences</taxon>
        <taxon>metagenomes</taxon>
        <taxon>ecological metagenomes</taxon>
    </lineage>
</organism>
<reference evidence="1" key="1">
    <citation type="submission" date="2018-05" db="EMBL/GenBank/DDBJ databases">
        <authorList>
            <person name="Lanie J.A."/>
            <person name="Ng W.-L."/>
            <person name="Kazmierczak K.M."/>
            <person name="Andrzejewski T.M."/>
            <person name="Davidsen T.M."/>
            <person name="Wayne K.J."/>
            <person name="Tettelin H."/>
            <person name="Glass J.I."/>
            <person name="Rusch D."/>
            <person name="Podicherti R."/>
            <person name="Tsui H.-C.T."/>
            <person name="Winkler M.E."/>
        </authorList>
    </citation>
    <scope>NUCLEOTIDE SEQUENCE</scope>
</reference>
<evidence type="ECO:0000313" key="1">
    <source>
        <dbReference type="EMBL" id="SVB07920.1"/>
    </source>
</evidence>
<dbReference type="EMBL" id="UINC01027891">
    <property type="protein sequence ID" value="SVB07920.1"/>
    <property type="molecule type" value="Genomic_DNA"/>
</dbReference>
<proteinExistence type="predicted"/>
<feature type="non-terminal residue" evidence="1">
    <location>
        <position position="136"/>
    </location>
</feature>
<accession>A0A382B268</accession>
<gene>
    <name evidence="1" type="ORF">METZ01_LOCUS160774</name>
</gene>
<dbReference type="AlphaFoldDB" id="A0A382B268"/>
<sequence>MPRYIFTGAVVQWAAIIRAALSLGCTAALLSGIIGIAHVGAAHSETNAPPSWVDPDRFTDPPLAAAEQRLPTSASTTLRTLSWDFLDHMARALTPDQRIRAFETIENLLHAGQFASASQLLERFEGVTLDRPQTAL</sequence>
<protein>
    <submittedName>
        <fullName evidence="1">Uncharacterized protein</fullName>
    </submittedName>
</protein>